<protein>
    <submittedName>
        <fullName evidence="1">Alanyl-tRNA synthetase</fullName>
    </submittedName>
</protein>
<reference evidence="1 2" key="1">
    <citation type="submission" date="2020-02" db="EMBL/GenBank/DDBJ databases">
        <title>Draft genome sequence of Haematococcus lacustris strain NIES-144.</title>
        <authorList>
            <person name="Morimoto D."/>
            <person name="Nakagawa S."/>
            <person name="Yoshida T."/>
            <person name="Sawayama S."/>
        </authorList>
    </citation>
    <scope>NUCLEOTIDE SEQUENCE [LARGE SCALE GENOMIC DNA]</scope>
    <source>
        <strain evidence="1 2">NIES-144</strain>
    </source>
</reference>
<proteinExistence type="predicted"/>
<dbReference type="GO" id="GO:0004812">
    <property type="term" value="F:aminoacyl-tRNA ligase activity"/>
    <property type="evidence" value="ECO:0007669"/>
    <property type="project" value="UniProtKB-KW"/>
</dbReference>
<evidence type="ECO:0000313" key="2">
    <source>
        <dbReference type="Proteomes" id="UP000485058"/>
    </source>
</evidence>
<evidence type="ECO:0000313" key="1">
    <source>
        <dbReference type="EMBL" id="GFH24572.1"/>
    </source>
</evidence>
<keyword evidence="2" id="KW-1185">Reference proteome</keyword>
<dbReference type="Proteomes" id="UP000485058">
    <property type="component" value="Unassembled WGS sequence"/>
</dbReference>
<gene>
    <name evidence="1" type="ORF">HaLaN_22391</name>
</gene>
<comment type="caution">
    <text evidence="1">The sequence shown here is derived from an EMBL/GenBank/DDBJ whole genome shotgun (WGS) entry which is preliminary data.</text>
</comment>
<organism evidence="1 2">
    <name type="scientific">Haematococcus lacustris</name>
    <name type="common">Green alga</name>
    <name type="synonym">Haematococcus pluvialis</name>
    <dbReference type="NCBI Taxonomy" id="44745"/>
    <lineage>
        <taxon>Eukaryota</taxon>
        <taxon>Viridiplantae</taxon>
        <taxon>Chlorophyta</taxon>
        <taxon>core chlorophytes</taxon>
        <taxon>Chlorophyceae</taxon>
        <taxon>CS clade</taxon>
        <taxon>Chlamydomonadales</taxon>
        <taxon>Haematococcaceae</taxon>
        <taxon>Haematococcus</taxon>
    </lineage>
</organism>
<feature type="non-terminal residue" evidence="1">
    <location>
        <position position="1"/>
    </location>
</feature>
<keyword evidence="1" id="KW-0436">Ligase</keyword>
<accession>A0A6A0A3Q5</accession>
<dbReference type="AlphaFoldDB" id="A0A6A0A3Q5"/>
<dbReference type="EMBL" id="BLLF01002574">
    <property type="protein sequence ID" value="GFH24572.1"/>
    <property type="molecule type" value="Genomic_DNA"/>
</dbReference>
<sequence>GRLLGIRDVFTPQVAEVAVSLSGPCDPQLATNAPRIYDVLRQGVMQSVMSGVTQV</sequence>
<name>A0A6A0A3Q5_HAELA</name>
<keyword evidence="1" id="KW-0030">Aminoacyl-tRNA synthetase</keyword>